<organism evidence="4 5">
    <name type="scientific">Linnemannia elongata AG-77</name>
    <dbReference type="NCBI Taxonomy" id="1314771"/>
    <lineage>
        <taxon>Eukaryota</taxon>
        <taxon>Fungi</taxon>
        <taxon>Fungi incertae sedis</taxon>
        <taxon>Mucoromycota</taxon>
        <taxon>Mortierellomycotina</taxon>
        <taxon>Mortierellomycetes</taxon>
        <taxon>Mortierellales</taxon>
        <taxon>Mortierellaceae</taxon>
        <taxon>Linnemannia</taxon>
    </lineage>
</organism>
<dbReference type="OrthoDB" id="2443140at2759"/>
<evidence type="ECO:0000256" key="1">
    <source>
        <dbReference type="SAM" id="MobiDB-lite"/>
    </source>
</evidence>
<feature type="compositionally biased region" description="Low complexity" evidence="1">
    <location>
        <begin position="301"/>
        <end position="349"/>
    </location>
</feature>
<feature type="compositionally biased region" description="Low complexity" evidence="1">
    <location>
        <begin position="235"/>
        <end position="249"/>
    </location>
</feature>
<sequence>MRLTSAVKRPWLATPLLLSIASVMALSNASLACDDHDSSNCPSLASVDTRSALRIPSLERPGGLDLLGPLAAAPEDDSLVLRTTSSTSTPTPTPKPKSEPKPKPKPKQPSKPKTKPKPKHKTKPTSSSKHKSKPHATPLRPSTPNNTTPNPNRTKTHTTTTTAHVVAPTTTAARTESPLTPTAAPEPTGQTTATREPTSADSAAPPPPTPTGGESTTVGTPQDSSTATVNPTPTPGSSAPATTTSTQTADEPFRSSRPHHPPRETVSNSLEVPTVSPKVEPTPAATTTLTVNSTTTTTFIFPSTTTTPVPRTTTTTTSSTTTTAAQPVTTSPTTTTTAHHTRPTTTTTPWLPSTIEPLAPPKTTSTVRPGTSLPDIVIPNLDPDIPANSFNVVLRLEHVSYYQVINNGVLAAQLVSFLPAQLARVLQVDSSLIQVLAIRDGSDNPLAANGATVPPVAVRSTTTSASTAATTTTATKSKRSVRKRGLVTSPNSADAILVTVSIPRNKYWPLNSLVVDRSSALYVKEAQSFGQFLDHGYALASHPPSLSRGGGGSSDGNGEGDGDITADPLTGDNPSLIPGPDGKNGGSSKSSNAPIIGSVVALATIAYVGIAIVVVRRVQAKKLREQQEREAIRQNISGPINVRGGANGWGWHGD</sequence>
<feature type="region of interest" description="Disordered" evidence="1">
    <location>
        <begin position="463"/>
        <end position="485"/>
    </location>
</feature>
<feature type="chain" id="PRO_5008276352" description="Mid2 domain-containing protein" evidence="3">
    <location>
        <begin position="26"/>
        <end position="654"/>
    </location>
</feature>
<dbReference type="Proteomes" id="UP000078512">
    <property type="component" value="Unassembled WGS sequence"/>
</dbReference>
<feature type="region of interest" description="Disordered" evidence="1">
    <location>
        <begin position="301"/>
        <end position="371"/>
    </location>
</feature>
<keyword evidence="3" id="KW-0732">Signal</keyword>
<evidence type="ECO:0000313" key="5">
    <source>
        <dbReference type="Proteomes" id="UP000078512"/>
    </source>
</evidence>
<feature type="compositionally biased region" description="Low complexity" evidence="1">
    <location>
        <begin position="211"/>
        <end position="221"/>
    </location>
</feature>
<feature type="compositionally biased region" description="Low complexity" evidence="1">
    <location>
        <begin position="463"/>
        <end position="475"/>
    </location>
</feature>
<gene>
    <name evidence="4" type="ORF">K457DRAFT_125231</name>
</gene>
<keyword evidence="2" id="KW-1133">Transmembrane helix</keyword>
<dbReference type="EMBL" id="KV442037">
    <property type="protein sequence ID" value="OAQ30047.1"/>
    <property type="molecule type" value="Genomic_DNA"/>
</dbReference>
<feature type="region of interest" description="Disordered" evidence="1">
    <location>
        <begin position="81"/>
        <end position="282"/>
    </location>
</feature>
<protein>
    <recommendedName>
        <fullName evidence="6">Mid2 domain-containing protein</fullName>
    </recommendedName>
</protein>
<feature type="signal peptide" evidence="3">
    <location>
        <begin position="1"/>
        <end position="25"/>
    </location>
</feature>
<feature type="region of interest" description="Disordered" evidence="1">
    <location>
        <begin position="543"/>
        <end position="590"/>
    </location>
</feature>
<proteinExistence type="predicted"/>
<accession>A0A197JXJ4</accession>
<evidence type="ECO:0000256" key="3">
    <source>
        <dbReference type="SAM" id="SignalP"/>
    </source>
</evidence>
<keyword evidence="2" id="KW-0812">Transmembrane</keyword>
<feature type="compositionally biased region" description="Gly residues" evidence="1">
    <location>
        <begin position="548"/>
        <end position="557"/>
    </location>
</feature>
<keyword evidence="2" id="KW-0472">Membrane</keyword>
<feature type="compositionally biased region" description="Low complexity" evidence="1">
    <location>
        <begin position="143"/>
        <end position="175"/>
    </location>
</feature>
<keyword evidence="5" id="KW-1185">Reference proteome</keyword>
<reference evidence="4 5" key="1">
    <citation type="submission" date="2016-05" db="EMBL/GenBank/DDBJ databases">
        <title>Genome sequencing reveals origins of a unique bacterial endosymbiosis in the earliest lineages of terrestrial Fungi.</title>
        <authorList>
            <consortium name="DOE Joint Genome Institute"/>
            <person name="Uehling J."/>
            <person name="Gryganskyi A."/>
            <person name="Hameed K."/>
            <person name="Tschaplinski T."/>
            <person name="Misztal P."/>
            <person name="Wu S."/>
            <person name="Desiro A."/>
            <person name="Vande Pol N."/>
            <person name="Du Z.-Y."/>
            <person name="Zienkiewicz A."/>
            <person name="Zienkiewicz K."/>
            <person name="Morin E."/>
            <person name="Tisserant E."/>
            <person name="Splivallo R."/>
            <person name="Hainaut M."/>
            <person name="Henrissat B."/>
            <person name="Ohm R."/>
            <person name="Kuo A."/>
            <person name="Yan J."/>
            <person name="Lipzen A."/>
            <person name="Nolan M."/>
            <person name="Labutti K."/>
            <person name="Barry K."/>
            <person name="Goldstein A."/>
            <person name="Labbe J."/>
            <person name="Schadt C."/>
            <person name="Tuskan G."/>
            <person name="Grigoriev I."/>
            <person name="Martin F."/>
            <person name="Vilgalys R."/>
            <person name="Bonito G."/>
        </authorList>
    </citation>
    <scope>NUCLEOTIDE SEQUENCE [LARGE SCALE GENOMIC DNA]</scope>
    <source>
        <strain evidence="4 5">AG-77</strain>
    </source>
</reference>
<feature type="compositionally biased region" description="Basic residues" evidence="1">
    <location>
        <begin position="103"/>
        <end position="134"/>
    </location>
</feature>
<evidence type="ECO:0000256" key="2">
    <source>
        <dbReference type="SAM" id="Phobius"/>
    </source>
</evidence>
<dbReference type="PROSITE" id="PS51257">
    <property type="entry name" value="PROKAR_LIPOPROTEIN"/>
    <property type="match status" value="1"/>
</dbReference>
<feature type="transmembrane region" description="Helical" evidence="2">
    <location>
        <begin position="595"/>
        <end position="615"/>
    </location>
</feature>
<feature type="compositionally biased region" description="Basic residues" evidence="1">
    <location>
        <begin position="476"/>
        <end position="485"/>
    </location>
</feature>
<dbReference type="AlphaFoldDB" id="A0A197JXJ4"/>
<evidence type="ECO:0008006" key="6">
    <source>
        <dbReference type="Google" id="ProtNLM"/>
    </source>
</evidence>
<name>A0A197JXJ4_9FUNG</name>
<dbReference type="STRING" id="1314771.A0A197JXJ4"/>
<evidence type="ECO:0000313" key="4">
    <source>
        <dbReference type="EMBL" id="OAQ30047.1"/>
    </source>
</evidence>